<keyword evidence="2" id="KW-1185">Reference proteome</keyword>
<dbReference type="Proteomes" id="UP000621859">
    <property type="component" value="Unassembled WGS sequence"/>
</dbReference>
<organism evidence="1 2">
    <name type="scientific">Silvimonas amylolytica</name>
    <dbReference type="NCBI Taxonomy" id="449663"/>
    <lineage>
        <taxon>Bacteria</taxon>
        <taxon>Pseudomonadati</taxon>
        <taxon>Pseudomonadota</taxon>
        <taxon>Betaproteobacteria</taxon>
        <taxon>Neisseriales</taxon>
        <taxon>Chitinibacteraceae</taxon>
        <taxon>Silvimonas</taxon>
    </lineage>
</organism>
<gene>
    <name evidence="1" type="ORF">GCM10010971_17680</name>
</gene>
<protein>
    <submittedName>
        <fullName evidence="1">Uncharacterized protein</fullName>
    </submittedName>
</protein>
<name>A0ABQ2PLU8_9NEIS</name>
<evidence type="ECO:0000313" key="2">
    <source>
        <dbReference type="Proteomes" id="UP000621859"/>
    </source>
</evidence>
<accession>A0ABQ2PLU8</accession>
<sequence length="65" mass="7352">MHGTASNKRGDQQNAEKSDYIEFKGKGWQKIQILHARLHGWIRAGLGSRMPGSYHAGRNKETDCQ</sequence>
<evidence type="ECO:0000313" key="1">
    <source>
        <dbReference type="EMBL" id="GGP25949.1"/>
    </source>
</evidence>
<reference evidence="2" key="1">
    <citation type="journal article" date="2019" name="Int. J. Syst. Evol. Microbiol.">
        <title>The Global Catalogue of Microorganisms (GCM) 10K type strain sequencing project: providing services to taxonomists for standard genome sequencing and annotation.</title>
        <authorList>
            <consortium name="The Broad Institute Genomics Platform"/>
            <consortium name="The Broad Institute Genome Sequencing Center for Infectious Disease"/>
            <person name="Wu L."/>
            <person name="Ma J."/>
        </authorList>
    </citation>
    <scope>NUCLEOTIDE SEQUENCE [LARGE SCALE GENOMIC DNA]</scope>
    <source>
        <strain evidence="2">CGMCC 1.8860</strain>
    </source>
</reference>
<dbReference type="EMBL" id="BMLY01000002">
    <property type="protein sequence ID" value="GGP25949.1"/>
    <property type="molecule type" value="Genomic_DNA"/>
</dbReference>
<proteinExistence type="predicted"/>
<comment type="caution">
    <text evidence="1">The sequence shown here is derived from an EMBL/GenBank/DDBJ whole genome shotgun (WGS) entry which is preliminary data.</text>
</comment>